<organism evidence="1 2">
    <name type="scientific">Prescottella soli</name>
    <dbReference type="NCBI Taxonomy" id="1543852"/>
    <lineage>
        <taxon>Bacteria</taxon>
        <taxon>Bacillati</taxon>
        <taxon>Actinomycetota</taxon>
        <taxon>Actinomycetes</taxon>
        <taxon>Mycobacteriales</taxon>
        <taxon>Nocardiaceae</taxon>
        <taxon>Prescottella</taxon>
    </lineage>
</organism>
<evidence type="ECO:0000313" key="1">
    <source>
        <dbReference type="EMBL" id="MFM1729869.1"/>
    </source>
</evidence>
<dbReference type="EMBL" id="JBDLNU010000004">
    <property type="protein sequence ID" value="MFM1729869.1"/>
    <property type="molecule type" value="Genomic_DNA"/>
</dbReference>
<dbReference type="RefSeq" id="WP_348603372.1">
    <property type="nucleotide sequence ID" value="NZ_CP157276.1"/>
</dbReference>
<evidence type="ECO:0000313" key="2">
    <source>
        <dbReference type="Proteomes" id="UP001629744"/>
    </source>
</evidence>
<reference evidence="1 2" key="1">
    <citation type="submission" date="2023-11" db="EMBL/GenBank/DDBJ databases">
        <authorList>
            <person name="Val-Calvo J."/>
            <person name="Scortti M."/>
            <person name="Vazquez-Boland J."/>
        </authorList>
    </citation>
    <scope>NUCLEOTIDE SEQUENCE [LARGE SCALE GENOMIC DNA]</scope>
    <source>
        <strain evidence="1 2">DSM 46662</strain>
    </source>
</reference>
<comment type="caution">
    <text evidence="1">The sequence shown here is derived from an EMBL/GenBank/DDBJ whole genome shotgun (WGS) entry which is preliminary data.</text>
</comment>
<protein>
    <submittedName>
        <fullName evidence="1">Uncharacterized protein</fullName>
    </submittedName>
</protein>
<proteinExistence type="predicted"/>
<accession>A0ABW9FXJ5</accession>
<dbReference type="Proteomes" id="UP001629744">
    <property type="component" value="Unassembled WGS sequence"/>
</dbReference>
<gene>
    <name evidence="1" type="ORF">ABEU19_003387</name>
</gene>
<sequence length="118" mass="12800">MSPKRGDGVAPPADPAGGWELRFATTDAVKGWEALCQQAPANVLTAWNELRSRPDTAPPTSRHHQLKGSLATAAHGGTVMEQWQYEVTAGGRLWYLVDTPRRTLWIKAAGTSHPKATD</sequence>
<name>A0ABW9FXJ5_9NOCA</name>
<keyword evidence="2" id="KW-1185">Reference proteome</keyword>